<dbReference type="EMBL" id="CP000821">
    <property type="protein sequence ID" value="ABV37007.1"/>
    <property type="molecule type" value="Genomic_DNA"/>
</dbReference>
<dbReference type="HOGENOM" id="CLU_2556401_0_0_6"/>
<gene>
    <name evidence="1" type="ordered locus">Ssed_2398</name>
</gene>
<organism evidence="1 2">
    <name type="scientific">Shewanella sediminis (strain HAW-EB3)</name>
    <dbReference type="NCBI Taxonomy" id="425104"/>
    <lineage>
        <taxon>Bacteria</taxon>
        <taxon>Pseudomonadati</taxon>
        <taxon>Pseudomonadota</taxon>
        <taxon>Gammaproteobacteria</taxon>
        <taxon>Alteromonadales</taxon>
        <taxon>Shewanellaceae</taxon>
        <taxon>Shewanella</taxon>
    </lineage>
</organism>
<dbReference type="KEGG" id="sse:Ssed_2398"/>
<protein>
    <submittedName>
        <fullName evidence="1">Uncharacterized protein</fullName>
    </submittedName>
</protein>
<accession>A8FVY4</accession>
<dbReference type="Proteomes" id="UP000002015">
    <property type="component" value="Chromosome"/>
</dbReference>
<evidence type="ECO:0000313" key="1">
    <source>
        <dbReference type="EMBL" id="ABV37007.1"/>
    </source>
</evidence>
<keyword evidence="2" id="KW-1185">Reference proteome</keyword>
<evidence type="ECO:0000313" key="2">
    <source>
        <dbReference type="Proteomes" id="UP000002015"/>
    </source>
</evidence>
<sequence>MYNTIIYFHFITVFDENISEIPIHMKYKVLKIFHSGFRWGYGWSYPRTYAPLTQSELTRVQNQLLQQGMMEPTLIGKPDLNQ</sequence>
<dbReference type="STRING" id="425104.Ssed_2398"/>
<proteinExistence type="predicted"/>
<reference evidence="1 2" key="1">
    <citation type="submission" date="2007-08" db="EMBL/GenBank/DDBJ databases">
        <title>Complete sequence of Shewanella sediminis HAW-EB3.</title>
        <authorList>
            <consortium name="US DOE Joint Genome Institute"/>
            <person name="Copeland A."/>
            <person name="Lucas S."/>
            <person name="Lapidus A."/>
            <person name="Barry K."/>
            <person name="Glavina del Rio T."/>
            <person name="Dalin E."/>
            <person name="Tice H."/>
            <person name="Pitluck S."/>
            <person name="Chertkov O."/>
            <person name="Brettin T."/>
            <person name="Bruce D."/>
            <person name="Detter J.C."/>
            <person name="Han C."/>
            <person name="Schmutz J."/>
            <person name="Larimer F."/>
            <person name="Land M."/>
            <person name="Hauser L."/>
            <person name="Kyrpides N."/>
            <person name="Kim E."/>
            <person name="Zhao J.-S."/>
            <person name="Richardson P."/>
        </authorList>
    </citation>
    <scope>NUCLEOTIDE SEQUENCE [LARGE SCALE GENOMIC DNA]</scope>
    <source>
        <strain evidence="1 2">HAW-EB3</strain>
    </source>
</reference>
<name>A8FVY4_SHESH</name>
<dbReference type="AlphaFoldDB" id="A8FVY4"/>